<dbReference type="Gene3D" id="2.40.170.20">
    <property type="entry name" value="TonB-dependent receptor, beta-barrel domain"/>
    <property type="match status" value="1"/>
</dbReference>
<dbReference type="InterPro" id="IPR039426">
    <property type="entry name" value="TonB-dep_rcpt-like"/>
</dbReference>
<evidence type="ECO:0000256" key="2">
    <source>
        <dbReference type="ARBA" id="ARBA00022448"/>
    </source>
</evidence>
<keyword evidence="7" id="KW-0998">Cell outer membrane</keyword>
<keyword evidence="5 8" id="KW-0798">TonB box</keyword>
<dbReference type="PANTHER" id="PTHR30069">
    <property type="entry name" value="TONB-DEPENDENT OUTER MEMBRANE RECEPTOR"/>
    <property type="match status" value="1"/>
</dbReference>
<keyword evidence="6 8" id="KW-0472">Membrane</keyword>
<evidence type="ECO:0000256" key="7">
    <source>
        <dbReference type="ARBA" id="ARBA00023237"/>
    </source>
</evidence>
<evidence type="ECO:0000259" key="11">
    <source>
        <dbReference type="Pfam" id="PF07715"/>
    </source>
</evidence>
<organism evidence="12 13">
    <name type="scientific">Algivirga pacifica</name>
    <dbReference type="NCBI Taxonomy" id="1162670"/>
    <lineage>
        <taxon>Bacteria</taxon>
        <taxon>Pseudomonadati</taxon>
        <taxon>Bacteroidota</taxon>
        <taxon>Cytophagia</taxon>
        <taxon>Cytophagales</taxon>
        <taxon>Flammeovirgaceae</taxon>
        <taxon>Algivirga</taxon>
    </lineage>
</organism>
<evidence type="ECO:0000259" key="10">
    <source>
        <dbReference type="Pfam" id="PF00593"/>
    </source>
</evidence>
<protein>
    <submittedName>
        <fullName evidence="12">TonB-dependent receptor</fullName>
    </submittedName>
</protein>
<reference evidence="13" key="1">
    <citation type="journal article" date="2019" name="Int. J. Syst. Evol. Microbiol.">
        <title>The Global Catalogue of Microorganisms (GCM) 10K type strain sequencing project: providing services to taxonomists for standard genome sequencing and annotation.</title>
        <authorList>
            <consortium name="The Broad Institute Genomics Platform"/>
            <consortium name="The Broad Institute Genome Sequencing Center for Infectious Disease"/>
            <person name="Wu L."/>
            <person name="Ma J."/>
        </authorList>
    </citation>
    <scope>NUCLEOTIDE SEQUENCE [LARGE SCALE GENOMIC DNA]</scope>
    <source>
        <strain evidence="13">JCM 18326</strain>
    </source>
</reference>
<comment type="caution">
    <text evidence="12">The sequence shown here is derived from an EMBL/GenBank/DDBJ whole genome shotgun (WGS) entry which is preliminary data.</text>
</comment>
<feature type="domain" description="TonB-dependent receptor-like beta-barrel" evidence="10">
    <location>
        <begin position="298"/>
        <end position="639"/>
    </location>
</feature>
<dbReference type="PANTHER" id="PTHR30069:SF49">
    <property type="entry name" value="OUTER MEMBRANE PROTEIN C"/>
    <property type="match status" value="1"/>
</dbReference>
<dbReference type="InterPro" id="IPR037066">
    <property type="entry name" value="Plug_dom_sf"/>
</dbReference>
<evidence type="ECO:0000256" key="9">
    <source>
        <dbReference type="SAM" id="SignalP"/>
    </source>
</evidence>
<evidence type="ECO:0000313" key="12">
    <source>
        <dbReference type="EMBL" id="GAA4841831.1"/>
    </source>
</evidence>
<dbReference type="InterPro" id="IPR012910">
    <property type="entry name" value="Plug_dom"/>
</dbReference>
<name>A0ABP9DGE4_9BACT</name>
<evidence type="ECO:0000256" key="4">
    <source>
        <dbReference type="ARBA" id="ARBA00022692"/>
    </source>
</evidence>
<dbReference type="Pfam" id="PF00593">
    <property type="entry name" value="TonB_dep_Rec_b-barrel"/>
    <property type="match status" value="1"/>
</dbReference>
<gene>
    <name evidence="12" type="ORF">GCM10023331_28520</name>
</gene>
<keyword evidence="12" id="KW-0675">Receptor</keyword>
<evidence type="ECO:0000256" key="5">
    <source>
        <dbReference type="ARBA" id="ARBA00023077"/>
    </source>
</evidence>
<sequence>MRLKAVMLGVFLGLWGISQAQRHTIHQDTIATSVLQEVVVEGEGAQDFYIPEKQSSLERIMDRTSSVNLIKRGNYAQEPVIQGLSAGQINITVDGMHVFGACTDRMDPVSSYVETNNLSALQIEEGANGNIHGSTIGGALNMVSPAPVVKSEQPWSGGLGATYHSVSNGQDYLGNLNYAAGKWGVRYSGGWRKHQNYLHGKGKQVDFSQYTKMNHSLNLRYLLNESSALRLSLIMDDARDVGYPALPMDVSSAKGNLYGLTYEWYPEQGSLHHLQAKIYGNNITHIMDDSKRPDVPIRMDMPGWSDTYGGFVETMWQWGRHQLMLKTDVYTNDVRAEMTMYPNQEGGIPMFMLTWADTRRTVGGVYARQSTQWTTQWKTNISLRMDYAHTLMTSTFGKQQFQTLGYAIEGADERLLVSPQLEVHYQPSEQWKFSMQGAYTSRQPTITEIYGFYLFNRFDGYDYVGSPDIKNEKAWQWSAKASHETEQLQLGVSTFAYLFRDYIMGVTDPSLNRMTVGAKGVKRYTNIPSAYMVGANANAHWWLTKDLSTKTTLQYTHGRLEDGDGLPMMLPLRWQQALRYQYKQWQLQAEYEYANQQNEISEVFEEQATEAYYLVNLRAEYEVEWQGKRGHIQVGVDNLLDAYYRTHLDWGGIYRPGRDIYVGMNIIF</sequence>
<dbReference type="InterPro" id="IPR036942">
    <property type="entry name" value="Beta-barrel_TonB_sf"/>
</dbReference>
<dbReference type="Pfam" id="PF07715">
    <property type="entry name" value="Plug"/>
    <property type="match status" value="1"/>
</dbReference>
<dbReference type="RefSeq" id="WP_345372924.1">
    <property type="nucleotide sequence ID" value="NZ_BAABJX010000043.1"/>
</dbReference>
<dbReference type="EMBL" id="BAABJX010000043">
    <property type="protein sequence ID" value="GAA4841831.1"/>
    <property type="molecule type" value="Genomic_DNA"/>
</dbReference>
<dbReference type="InterPro" id="IPR000531">
    <property type="entry name" value="Beta-barrel_TonB"/>
</dbReference>
<dbReference type="Proteomes" id="UP001500298">
    <property type="component" value="Unassembled WGS sequence"/>
</dbReference>
<accession>A0ABP9DGE4</accession>
<comment type="subcellular location">
    <subcellularLocation>
        <location evidence="1">Cell outer membrane</location>
        <topology evidence="1">Multi-pass membrane protein</topology>
    </subcellularLocation>
</comment>
<evidence type="ECO:0000256" key="1">
    <source>
        <dbReference type="ARBA" id="ARBA00004571"/>
    </source>
</evidence>
<evidence type="ECO:0000313" key="13">
    <source>
        <dbReference type="Proteomes" id="UP001500298"/>
    </source>
</evidence>
<proteinExistence type="inferred from homology"/>
<keyword evidence="2" id="KW-0813">Transport</keyword>
<dbReference type="Gene3D" id="2.170.130.10">
    <property type="entry name" value="TonB-dependent receptor, plug domain"/>
    <property type="match status" value="1"/>
</dbReference>
<keyword evidence="3" id="KW-1134">Transmembrane beta strand</keyword>
<keyword evidence="9" id="KW-0732">Signal</keyword>
<keyword evidence="4" id="KW-0812">Transmembrane</keyword>
<evidence type="ECO:0000256" key="3">
    <source>
        <dbReference type="ARBA" id="ARBA00022452"/>
    </source>
</evidence>
<comment type="similarity">
    <text evidence="8">Belongs to the TonB-dependent receptor family.</text>
</comment>
<evidence type="ECO:0000256" key="6">
    <source>
        <dbReference type="ARBA" id="ARBA00023136"/>
    </source>
</evidence>
<feature type="signal peptide" evidence="9">
    <location>
        <begin position="1"/>
        <end position="20"/>
    </location>
</feature>
<feature type="domain" description="TonB-dependent receptor plug" evidence="11">
    <location>
        <begin position="54"/>
        <end position="138"/>
    </location>
</feature>
<feature type="chain" id="PRO_5045943165" evidence="9">
    <location>
        <begin position="21"/>
        <end position="668"/>
    </location>
</feature>
<keyword evidence="13" id="KW-1185">Reference proteome</keyword>
<dbReference type="SUPFAM" id="SSF56935">
    <property type="entry name" value="Porins"/>
    <property type="match status" value="1"/>
</dbReference>
<evidence type="ECO:0000256" key="8">
    <source>
        <dbReference type="RuleBase" id="RU003357"/>
    </source>
</evidence>